<dbReference type="GO" id="GO:0000033">
    <property type="term" value="F:alpha-1,3-mannosyltransferase activity"/>
    <property type="evidence" value="ECO:0007669"/>
    <property type="project" value="TreeGrafter"/>
</dbReference>
<keyword evidence="3" id="KW-0328">Glycosyltransferase</keyword>
<evidence type="ECO:0000313" key="11">
    <source>
        <dbReference type="Proteomes" id="UP000023152"/>
    </source>
</evidence>
<reference evidence="10 11" key="1">
    <citation type="journal article" date="2013" name="Curr. Biol.">
        <title>The Genome of the Foraminiferan Reticulomyxa filosa.</title>
        <authorList>
            <person name="Glockner G."/>
            <person name="Hulsmann N."/>
            <person name="Schleicher M."/>
            <person name="Noegel A.A."/>
            <person name="Eichinger L."/>
            <person name="Gallinger C."/>
            <person name="Pawlowski J."/>
            <person name="Sierra R."/>
            <person name="Euteneuer U."/>
            <person name="Pillet L."/>
            <person name="Moustafa A."/>
            <person name="Platzer M."/>
            <person name="Groth M."/>
            <person name="Szafranski K."/>
            <person name="Schliwa M."/>
        </authorList>
    </citation>
    <scope>NUCLEOTIDE SEQUENCE [LARGE SCALE GENOMIC DNA]</scope>
</reference>
<dbReference type="GO" id="GO:0005794">
    <property type="term" value="C:Golgi apparatus"/>
    <property type="evidence" value="ECO:0007669"/>
    <property type="project" value="TreeGrafter"/>
</dbReference>
<sequence length="458" mass="54246">LRYDIRYEICHVRELSEKTVSMLEAQLENVTIRDLSVNILSEWNQVGNDLQQLRQYPREVQDQVRSELSFFRGFPCKPLCLSTVTQHAHTDHVLLIDDDVIFQQNPFHLLMSEPYQQHGHIFFRDQLNIFQGFIDFLNRTYIPYATARLFPSYIYIYMYIYNNKFNIFTFLMIMIITYSDGTNASEIELAIKQRRHWLQQIPQILQTDWVGESATIVMNMGQHRDVMNILRDMHQKTRWRRNLYEKMVGDKETFWISMLLSGKRPYFNPYGLQIIGKLNPKDQVVCGGNGYATVIVQYFTPTYNTTPSIFYFNGRGIETMLRLSFAHNDTMDTVWSELQYISQHVAWHQKSVCRSIQQCIAFDHDSIAPTIQTLRTYKHIFTMSTPKMLIYKNGDLSENNTMIIFQFFFSLIINHPNNFRLKCKNDSIEFILTKLEAELFSSFENSYVQVMFFIKNET</sequence>
<keyword evidence="8" id="KW-0472">Membrane</keyword>
<keyword evidence="11" id="KW-1185">Reference proteome</keyword>
<comment type="similarity">
    <text evidence="2">Belongs to the MNN1/MNT family.</text>
</comment>
<dbReference type="InterPro" id="IPR022751">
    <property type="entry name" value="Alpha_mannosyltransferase"/>
</dbReference>
<keyword evidence="6" id="KW-0735">Signal-anchor</keyword>
<proteinExistence type="inferred from homology"/>
<keyword evidence="7" id="KW-1133">Transmembrane helix</keyword>
<comment type="subcellular location">
    <subcellularLocation>
        <location evidence="1">Membrane</location>
        <topology evidence="1">Single-pass type II membrane protein</topology>
    </subcellularLocation>
</comment>
<keyword evidence="9" id="KW-0325">Glycoprotein</keyword>
<dbReference type="Pfam" id="PF11051">
    <property type="entry name" value="Mannosyl_trans3"/>
    <property type="match status" value="1"/>
</dbReference>
<organism evidence="10 11">
    <name type="scientific">Reticulomyxa filosa</name>
    <dbReference type="NCBI Taxonomy" id="46433"/>
    <lineage>
        <taxon>Eukaryota</taxon>
        <taxon>Sar</taxon>
        <taxon>Rhizaria</taxon>
        <taxon>Retaria</taxon>
        <taxon>Foraminifera</taxon>
        <taxon>Monothalamids</taxon>
        <taxon>Reticulomyxidae</taxon>
        <taxon>Reticulomyxa</taxon>
    </lineage>
</organism>
<dbReference type="EMBL" id="ASPP01003325">
    <property type="protein sequence ID" value="ETO33522.1"/>
    <property type="molecule type" value="Genomic_DNA"/>
</dbReference>
<evidence type="ECO:0000256" key="5">
    <source>
        <dbReference type="ARBA" id="ARBA00022692"/>
    </source>
</evidence>
<evidence type="ECO:0000256" key="1">
    <source>
        <dbReference type="ARBA" id="ARBA00004606"/>
    </source>
</evidence>
<protein>
    <submittedName>
        <fullName evidence="10">Uncharacterized protein</fullName>
    </submittedName>
</protein>
<keyword evidence="5" id="KW-0812">Transmembrane</keyword>
<dbReference type="GO" id="GO:0016020">
    <property type="term" value="C:membrane"/>
    <property type="evidence" value="ECO:0007669"/>
    <property type="project" value="UniProtKB-SubCell"/>
</dbReference>
<evidence type="ECO:0000256" key="4">
    <source>
        <dbReference type="ARBA" id="ARBA00022679"/>
    </source>
</evidence>
<dbReference type="PANTHER" id="PTHR31392">
    <property type="entry name" value="ALPHA-1,3-MANNOSYLTRANSFERASE MNN1-RELATED"/>
    <property type="match status" value="1"/>
</dbReference>
<dbReference type="Proteomes" id="UP000023152">
    <property type="component" value="Unassembled WGS sequence"/>
</dbReference>
<evidence type="ECO:0000256" key="2">
    <source>
        <dbReference type="ARBA" id="ARBA00009105"/>
    </source>
</evidence>
<evidence type="ECO:0000256" key="7">
    <source>
        <dbReference type="ARBA" id="ARBA00022989"/>
    </source>
</evidence>
<accession>X6P7A6</accession>
<evidence type="ECO:0000256" key="3">
    <source>
        <dbReference type="ARBA" id="ARBA00022676"/>
    </source>
</evidence>
<gene>
    <name evidence="10" type="ORF">RFI_03580</name>
</gene>
<evidence type="ECO:0000256" key="8">
    <source>
        <dbReference type="ARBA" id="ARBA00023136"/>
    </source>
</evidence>
<feature type="non-terminal residue" evidence="10">
    <location>
        <position position="1"/>
    </location>
</feature>
<evidence type="ECO:0000256" key="9">
    <source>
        <dbReference type="ARBA" id="ARBA00023180"/>
    </source>
</evidence>
<name>X6P7A6_RETFI</name>
<comment type="caution">
    <text evidence="10">The sequence shown here is derived from an EMBL/GenBank/DDBJ whole genome shotgun (WGS) entry which is preliminary data.</text>
</comment>
<dbReference type="PANTHER" id="PTHR31392:SF1">
    <property type="entry name" value="ALPHA-1,3-MANNOSYLTRANSFERASE MNN1-RELATED"/>
    <property type="match status" value="1"/>
</dbReference>
<dbReference type="AlphaFoldDB" id="X6P7A6"/>
<dbReference type="GO" id="GO:0006493">
    <property type="term" value="P:protein O-linked glycosylation"/>
    <property type="evidence" value="ECO:0007669"/>
    <property type="project" value="TreeGrafter"/>
</dbReference>
<keyword evidence="4" id="KW-0808">Transferase</keyword>
<evidence type="ECO:0000256" key="6">
    <source>
        <dbReference type="ARBA" id="ARBA00022968"/>
    </source>
</evidence>
<dbReference type="OrthoDB" id="430354at2759"/>
<evidence type="ECO:0000313" key="10">
    <source>
        <dbReference type="EMBL" id="ETO33522.1"/>
    </source>
</evidence>